<evidence type="ECO:0000256" key="1">
    <source>
        <dbReference type="SAM" id="MobiDB-lite"/>
    </source>
</evidence>
<feature type="region of interest" description="Disordered" evidence="1">
    <location>
        <begin position="1"/>
        <end position="26"/>
    </location>
</feature>
<proteinExistence type="predicted"/>
<dbReference type="GO" id="GO:0004143">
    <property type="term" value="F:ATP-dependent diacylglycerol kinase activity"/>
    <property type="evidence" value="ECO:0007669"/>
    <property type="project" value="InterPro"/>
</dbReference>
<name>A0A8H7CDQ9_9AGAR</name>
<comment type="caution">
    <text evidence="2">The sequence shown here is derived from an EMBL/GenBank/DDBJ whole genome shotgun (WGS) entry which is preliminary data.</text>
</comment>
<dbReference type="OrthoDB" id="5673at2759"/>
<evidence type="ECO:0000313" key="3">
    <source>
        <dbReference type="Proteomes" id="UP000620124"/>
    </source>
</evidence>
<dbReference type="AlphaFoldDB" id="A0A8H7CDQ9"/>
<dbReference type="GO" id="GO:0005789">
    <property type="term" value="C:endoplasmic reticulum membrane"/>
    <property type="evidence" value="ECO:0007669"/>
    <property type="project" value="TreeGrafter"/>
</dbReference>
<dbReference type="PANTHER" id="PTHR31303:SF1">
    <property type="entry name" value="CTP-DEPENDENT DIACYLGLYCEROL KINASE 1"/>
    <property type="match status" value="1"/>
</dbReference>
<gene>
    <name evidence="2" type="ORF">MVEN_02358800</name>
</gene>
<reference evidence="2" key="1">
    <citation type="submission" date="2020-05" db="EMBL/GenBank/DDBJ databases">
        <title>Mycena genomes resolve the evolution of fungal bioluminescence.</title>
        <authorList>
            <person name="Tsai I.J."/>
        </authorList>
    </citation>
    <scope>NUCLEOTIDE SEQUENCE</scope>
    <source>
        <strain evidence="2">CCC161011</strain>
    </source>
</reference>
<accession>A0A8H7CDQ9</accession>
<dbReference type="InterPro" id="IPR037997">
    <property type="entry name" value="Dgk1-like"/>
</dbReference>
<protein>
    <submittedName>
        <fullName evidence="2">Uncharacterized protein</fullName>
    </submittedName>
</protein>
<sequence length="258" mass="28279">MFLSQSPPPAPPPRRRSSARPAPTTGVKVVTRKVIRTLEGLEHTMEETEVVDETEVAAALRADRRQGKQRAVADKPVVKKIDWEIPRKVFHSSIGRWHSLYYNSILHANECIGFITLGLYLTPSMSPRGDGGLVVCTCLERVYERLLGFLMRESERTGTNSTLWYILGVNFALTFYPIDVATARLTWTDLSSLPMVLMSEPRPPMGPVSFPGHPGVSPRVQARLVNTVAPPSGAPALRACLFGTAICLLVVPCVGFGG</sequence>
<dbReference type="PANTHER" id="PTHR31303">
    <property type="entry name" value="CTP-DEPENDENT DIACYLGLYCEROL KINASE 1"/>
    <property type="match status" value="1"/>
</dbReference>
<dbReference type="Proteomes" id="UP000620124">
    <property type="component" value="Unassembled WGS sequence"/>
</dbReference>
<organism evidence="2 3">
    <name type="scientific">Mycena venus</name>
    <dbReference type="NCBI Taxonomy" id="2733690"/>
    <lineage>
        <taxon>Eukaryota</taxon>
        <taxon>Fungi</taxon>
        <taxon>Dikarya</taxon>
        <taxon>Basidiomycota</taxon>
        <taxon>Agaricomycotina</taxon>
        <taxon>Agaricomycetes</taxon>
        <taxon>Agaricomycetidae</taxon>
        <taxon>Agaricales</taxon>
        <taxon>Marasmiineae</taxon>
        <taxon>Mycenaceae</taxon>
        <taxon>Mycena</taxon>
    </lineage>
</organism>
<evidence type="ECO:0000313" key="2">
    <source>
        <dbReference type="EMBL" id="KAF7333430.1"/>
    </source>
</evidence>
<dbReference type="EMBL" id="JACAZI010000029">
    <property type="protein sequence ID" value="KAF7333430.1"/>
    <property type="molecule type" value="Genomic_DNA"/>
</dbReference>
<feature type="compositionally biased region" description="Pro residues" evidence="1">
    <location>
        <begin position="1"/>
        <end position="12"/>
    </location>
</feature>
<keyword evidence="3" id="KW-1185">Reference proteome</keyword>
<dbReference type="GO" id="GO:0006654">
    <property type="term" value="P:phosphatidic acid biosynthetic process"/>
    <property type="evidence" value="ECO:0007669"/>
    <property type="project" value="TreeGrafter"/>
</dbReference>